<feature type="transmembrane region" description="Helical" evidence="7">
    <location>
        <begin position="416"/>
        <end position="433"/>
    </location>
</feature>
<keyword evidence="6" id="KW-0807">Transducer</keyword>
<feature type="transmembrane region" description="Helical" evidence="7">
    <location>
        <begin position="20"/>
        <end position="45"/>
    </location>
</feature>
<evidence type="ECO:0000313" key="10">
    <source>
        <dbReference type="Proteomes" id="UP000275408"/>
    </source>
</evidence>
<evidence type="ECO:0000256" key="7">
    <source>
        <dbReference type="SAM" id="Phobius"/>
    </source>
</evidence>
<dbReference type="AlphaFoldDB" id="A0A3M6TGF2"/>
<evidence type="ECO:0000256" key="1">
    <source>
        <dbReference type="ARBA" id="ARBA00004651"/>
    </source>
</evidence>
<dbReference type="PANTHER" id="PTHR22750">
    <property type="entry name" value="G-PROTEIN COUPLED RECEPTOR"/>
    <property type="match status" value="1"/>
</dbReference>
<dbReference type="InterPro" id="IPR017452">
    <property type="entry name" value="GPCR_Rhodpsn_7TM"/>
</dbReference>
<feature type="domain" description="G-protein coupled receptors family 1 profile" evidence="8">
    <location>
        <begin position="381"/>
        <end position="508"/>
    </location>
</feature>
<dbReference type="SMART" id="SM01381">
    <property type="entry name" value="7TM_GPCR_Srsx"/>
    <property type="match status" value="1"/>
</dbReference>
<feature type="transmembrane region" description="Helical" evidence="7">
    <location>
        <begin position="375"/>
        <end position="395"/>
    </location>
</feature>
<evidence type="ECO:0000313" key="9">
    <source>
        <dbReference type="EMBL" id="RMX40482.1"/>
    </source>
</evidence>
<name>A0A3M6TGF2_POCDA</name>
<feature type="transmembrane region" description="Helical" evidence="7">
    <location>
        <begin position="137"/>
        <end position="154"/>
    </location>
</feature>
<evidence type="ECO:0000259" key="8">
    <source>
        <dbReference type="PROSITE" id="PS50262"/>
    </source>
</evidence>
<dbReference type="GO" id="GO:0004930">
    <property type="term" value="F:G protein-coupled receptor activity"/>
    <property type="evidence" value="ECO:0007669"/>
    <property type="project" value="UniProtKB-KW"/>
</dbReference>
<evidence type="ECO:0000256" key="4">
    <source>
        <dbReference type="ARBA" id="ARBA00022989"/>
    </source>
</evidence>
<keyword evidence="5 7" id="KW-0472">Membrane</keyword>
<feature type="transmembrane region" description="Helical" evidence="7">
    <location>
        <begin position="160"/>
        <end position="180"/>
    </location>
</feature>
<comment type="subcellular location">
    <subcellularLocation>
        <location evidence="1">Cell membrane</location>
        <topology evidence="1">Multi-pass membrane protein</topology>
    </subcellularLocation>
</comment>
<reference evidence="9 10" key="1">
    <citation type="journal article" date="2018" name="Sci. Rep.">
        <title>Comparative analysis of the Pocillopora damicornis genome highlights role of immune system in coral evolution.</title>
        <authorList>
            <person name="Cunning R."/>
            <person name="Bay R.A."/>
            <person name="Gillette P."/>
            <person name="Baker A.C."/>
            <person name="Traylor-Knowles N."/>
        </authorList>
    </citation>
    <scope>NUCLEOTIDE SEQUENCE [LARGE SCALE GENOMIC DNA]</scope>
    <source>
        <strain evidence="9">RSMAS</strain>
        <tissue evidence="9">Whole animal</tissue>
    </source>
</reference>
<keyword evidence="3 6" id="KW-0812">Transmembrane</keyword>
<evidence type="ECO:0000256" key="3">
    <source>
        <dbReference type="ARBA" id="ARBA00022692"/>
    </source>
</evidence>
<proteinExistence type="inferred from homology"/>
<feature type="transmembrane region" description="Helical" evidence="7">
    <location>
        <begin position="344"/>
        <end position="363"/>
    </location>
</feature>
<protein>
    <recommendedName>
        <fullName evidence="8">G-protein coupled receptors family 1 profile domain-containing protein</fullName>
    </recommendedName>
</protein>
<dbReference type="InterPro" id="IPR000276">
    <property type="entry name" value="GPCR_Rhodpsn"/>
</dbReference>
<dbReference type="GO" id="GO:0005886">
    <property type="term" value="C:plasma membrane"/>
    <property type="evidence" value="ECO:0007669"/>
    <property type="project" value="UniProtKB-SubCell"/>
</dbReference>
<evidence type="ECO:0000256" key="6">
    <source>
        <dbReference type="RuleBase" id="RU000688"/>
    </source>
</evidence>
<dbReference type="Gene3D" id="1.20.1070.10">
    <property type="entry name" value="Rhodopsin 7-helix transmembrane proteins"/>
    <property type="match status" value="3"/>
</dbReference>
<dbReference type="Proteomes" id="UP000275408">
    <property type="component" value="Unassembled WGS sequence"/>
</dbReference>
<evidence type="ECO:0000256" key="5">
    <source>
        <dbReference type="ARBA" id="ARBA00023136"/>
    </source>
</evidence>
<feature type="transmembrane region" description="Helical" evidence="7">
    <location>
        <begin position="97"/>
        <end position="116"/>
    </location>
</feature>
<dbReference type="PROSITE" id="PS00237">
    <property type="entry name" value="G_PROTEIN_RECEP_F1_1"/>
    <property type="match status" value="2"/>
</dbReference>
<keyword evidence="4 7" id="KW-1133">Transmembrane helix</keyword>
<keyword evidence="10" id="KW-1185">Reference proteome</keyword>
<comment type="caution">
    <text evidence="9">The sequence shown here is derived from an EMBL/GenBank/DDBJ whole genome shotgun (WGS) entry which is preliminary data.</text>
</comment>
<keyword evidence="6" id="KW-0675">Receptor</keyword>
<sequence>MADSIERYFFGKDKTPEPIVVLNSVLNAPSMVISIIGNILVLVAVSRTPSIRSPSKILLCSLALSDLLVGVVVQPLYLAAFLKRNHSVLNASRTMSFIASGASLFTMTAIAVDRFLALHYHMRYAALMTTSRTKYSVLALWTAAALLSSSGFLNRNVYESTVAVAISISLFISTICYIRIYTIARRHQNQIHLQQQAVERVNIQRSKKGAKNSFIYYAVMILCYLPLFINMSLPPELLGLEWILADTLVFFNSSINPFLYCWRLRELRTAVIQTTETSYLASPRLSDHEFTNKNMLVCLVCFLKIHRIVRQHQLQIHLQQKAVENSIDSNKQQTRQSTKSAKTVFMYFVVMILCYTPSFFVSISNRSVLNSSTTSFIASGASLFTMTAIAVNRFLALHDHIRYAALMTRSRAKYSVLALLTAAALLSSSGFLNRNVFESTVAVSISVSLFISTICYIRIYSIARRRQNQIHFQQQAVERVNIQRSKKGAKNSFIYYIVMILCYLPLPINMSLPPELLGLEWILADKLVF</sequence>
<feature type="domain" description="G-protein coupled receptors family 1 profile" evidence="8">
    <location>
        <begin position="37"/>
        <end position="260"/>
    </location>
</feature>
<feature type="transmembrane region" description="Helical" evidence="7">
    <location>
        <begin position="57"/>
        <end position="77"/>
    </location>
</feature>
<organism evidence="9 10">
    <name type="scientific">Pocillopora damicornis</name>
    <name type="common">Cauliflower coral</name>
    <name type="synonym">Millepora damicornis</name>
    <dbReference type="NCBI Taxonomy" id="46731"/>
    <lineage>
        <taxon>Eukaryota</taxon>
        <taxon>Metazoa</taxon>
        <taxon>Cnidaria</taxon>
        <taxon>Anthozoa</taxon>
        <taxon>Hexacorallia</taxon>
        <taxon>Scleractinia</taxon>
        <taxon>Astrocoeniina</taxon>
        <taxon>Pocilloporidae</taxon>
        <taxon>Pocillopora</taxon>
    </lineage>
</organism>
<feature type="transmembrane region" description="Helical" evidence="7">
    <location>
        <begin position="439"/>
        <end position="459"/>
    </location>
</feature>
<dbReference type="OrthoDB" id="5954506at2759"/>
<feature type="transmembrane region" description="Helical" evidence="7">
    <location>
        <begin position="239"/>
        <end position="262"/>
    </location>
</feature>
<dbReference type="EMBL" id="RCHS01003625">
    <property type="protein sequence ID" value="RMX40482.1"/>
    <property type="molecule type" value="Genomic_DNA"/>
</dbReference>
<keyword evidence="6" id="KW-0297">G-protein coupled receptor</keyword>
<keyword evidence="2" id="KW-1003">Cell membrane</keyword>
<feature type="transmembrane region" description="Helical" evidence="7">
    <location>
        <begin position="214"/>
        <end position="233"/>
    </location>
</feature>
<dbReference type="CDD" id="cd00637">
    <property type="entry name" value="7tm_classA_rhodopsin-like"/>
    <property type="match status" value="2"/>
</dbReference>
<comment type="similarity">
    <text evidence="6">Belongs to the G-protein coupled receptor 1 family.</text>
</comment>
<evidence type="ECO:0000256" key="2">
    <source>
        <dbReference type="ARBA" id="ARBA00022475"/>
    </source>
</evidence>
<dbReference type="PRINTS" id="PR00237">
    <property type="entry name" value="GPCRRHODOPSN"/>
</dbReference>
<gene>
    <name evidence="9" type="ORF">pdam_00018827</name>
</gene>
<dbReference type="PROSITE" id="PS50262">
    <property type="entry name" value="G_PROTEIN_RECEP_F1_2"/>
    <property type="match status" value="2"/>
</dbReference>
<dbReference type="SUPFAM" id="SSF81321">
    <property type="entry name" value="Family A G protein-coupled receptor-like"/>
    <property type="match status" value="2"/>
</dbReference>
<dbReference type="Pfam" id="PF00001">
    <property type="entry name" value="7tm_1"/>
    <property type="match status" value="2"/>
</dbReference>
<feature type="transmembrane region" description="Helical" evidence="7">
    <location>
        <begin position="493"/>
        <end position="512"/>
    </location>
</feature>
<accession>A0A3M6TGF2</accession>